<keyword evidence="1" id="KW-1133">Transmembrane helix</keyword>
<dbReference type="Proteomes" id="UP001500840">
    <property type="component" value="Unassembled WGS sequence"/>
</dbReference>
<feature type="transmembrane region" description="Helical" evidence="1">
    <location>
        <begin position="120"/>
        <end position="142"/>
    </location>
</feature>
<dbReference type="EMBL" id="BAABGA010000107">
    <property type="protein sequence ID" value="GAA4469765.1"/>
    <property type="molecule type" value="Genomic_DNA"/>
</dbReference>
<name>A0ABP8NND8_9BACT</name>
<evidence type="ECO:0000313" key="2">
    <source>
        <dbReference type="EMBL" id="GAA4469765.1"/>
    </source>
</evidence>
<keyword evidence="3" id="KW-1185">Reference proteome</keyword>
<dbReference type="RefSeq" id="WP_345327550.1">
    <property type="nucleotide sequence ID" value="NZ_BAABGA010000107.1"/>
</dbReference>
<gene>
    <name evidence="2" type="ORF">GCM10023156_62280</name>
</gene>
<organism evidence="2 3">
    <name type="scientific">Novipirellula rosea</name>
    <dbReference type="NCBI Taxonomy" id="1031540"/>
    <lineage>
        <taxon>Bacteria</taxon>
        <taxon>Pseudomonadati</taxon>
        <taxon>Planctomycetota</taxon>
        <taxon>Planctomycetia</taxon>
        <taxon>Pirellulales</taxon>
        <taxon>Pirellulaceae</taxon>
        <taxon>Novipirellula</taxon>
    </lineage>
</organism>
<protein>
    <submittedName>
        <fullName evidence="2">Uncharacterized protein</fullName>
    </submittedName>
</protein>
<feature type="transmembrane region" description="Helical" evidence="1">
    <location>
        <begin position="81"/>
        <end position="100"/>
    </location>
</feature>
<keyword evidence="1" id="KW-0472">Membrane</keyword>
<comment type="caution">
    <text evidence="2">The sequence shown here is derived from an EMBL/GenBank/DDBJ whole genome shotgun (WGS) entry which is preliminary data.</text>
</comment>
<keyword evidence="1" id="KW-0812">Transmembrane</keyword>
<proteinExistence type="predicted"/>
<sequence>MKQFLVYFASSFILHLIWENAQMPLFESGDASLWDNFKMCLWATATDDMFFMLTLYLTVALIHKNIWWICDRSTFIQPATWIVPVMIGVLLAVSFELWAVHATGRWIYSSMPMIPVIKVGLTPVLQMTLIPLAAIASGMWSLSRS</sequence>
<evidence type="ECO:0000313" key="3">
    <source>
        <dbReference type="Proteomes" id="UP001500840"/>
    </source>
</evidence>
<feature type="transmembrane region" description="Helical" evidence="1">
    <location>
        <begin position="49"/>
        <end position="69"/>
    </location>
</feature>
<accession>A0ABP8NND8</accession>
<evidence type="ECO:0000256" key="1">
    <source>
        <dbReference type="SAM" id="Phobius"/>
    </source>
</evidence>
<reference evidence="3" key="1">
    <citation type="journal article" date="2019" name="Int. J. Syst. Evol. Microbiol.">
        <title>The Global Catalogue of Microorganisms (GCM) 10K type strain sequencing project: providing services to taxonomists for standard genome sequencing and annotation.</title>
        <authorList>
            <consortium name="The Broad Institute Genomics Platform"/>
            <consortium name="The Broad Institute Genome Sequencing Center for Infectious Disease"/>
            <person name="Wu L."/>
            <person name="Ma J."/>
        </authorList>
    </citation>
    <scope>NUCLEOTIDE SEQUENCE [LARGE SCALE GENOMIC DNA]</scope>
    <source>
        <strain evidence="3">JCM 17759</strain>
    </source>
</reference>